<accession>A0A8S1WX37</accession>
<evidence type="ECO:0000313" key="2">
    <source>
        <dbReference type="Proteomes" id="UP000683925"/>
    </source>
</evidence>
<keyword evidence="2" id="KW-1185">Reference proteome</keyword>
<dbReference type="EMBL" id="CAJJDP010000106">
    <property type="protein sequence ID" value="CAD8194448.1"/>
    <property type="molecule type" value="Genomic_DNA"/>
</dbReference>
<gene>
    <name evidence="1" type="ORF">POCTA_138.1.T1060240</name>
</gene>
<reference evidence="1" key="1">
    <citation type="submission" date="2021-01" db="EMBL/GenBank/DDBJ databases">
        <authorList>
            <consortium name="Genoscope - CEA"/>
            <person name="William W."/>
        </authorList>
    </citation>
    <scope>NUCLEOTIDE SEQUENCE</scope>
</reference>
<evidence type="ECO:0000313" key="1">
    <source>
        <dbReference type="EMBL" id="CAD8194448.1"/>
    </source>
</evidence>
<dbReference type="AlphaFoldDB" id="A0A8S1WX37"/>
<organism evidence="1 2">
    <name type="scientific">Paramecium octaurelia</name>
    <dbReference type="NCBI Taxonomy" id="43137"/>
    <lineage>
        <taxon>Eukaryota</taxon>
        <taxon>Sar</taxon>
        <taxon>Alveolata</taxon>
        <taxon>Ciliophora</taxon>
        <taxon>Intramacronucleata</taxon>
        <taxon>Oligohymenophorea</taxon>
        <taxon>Peniculida</taxon>
        <taxon>Parameciidae</taxon>
        <taxon>Paramecium</taxon>
    </lineage>
</organism>
<protein>
    <submittedName>
        <fullName evidence="1">Uncharacterized protein</fullName>
    </submittedName>
</protein>
<sequence length="75" mass="9282">MYLEKINPQLKNNTQQVIEYPYFKLMDRNYLELYSLLEVLCKLKNQLFFMWMVIKSCQNIYMRLAHPNKIYQSPR</sequence>
<dbReference type="Proteomes" id="UP000683925">
    <property type="component" value="Unassembled WGS sequence"/>
</dbReference>
<proteinExistence type="predicted"/>
<comment type="caution">
    <text evidence="1">The sequence shown here is derived from an EMBL/GenBank/DDBJ whole genome shotgun (WGS) entry which is preliminary data.</text>
</comment>
<name>A0A8S1WX37_PAROT</name>